<gene>
    <name evidence="1" type="ORF">SAMN05216167_105170</name>
</gene>
<reference evidence="1 2" key="1">
    <citation type="submission" date="2016-10" db="EMBL/GenBank/DDBJ databases">
        <authorList>
            <person name="de Groot N.N."/>
        </authorList>
    </citation>
    <scope>NUCLEOTIDE SEQUENCE [LARGE SCALE GENOMIC DNA]</scope>
    <source>
        <strain evidence="1 2">DSM 26130</strain>
    </source>
</reference>
<dbReference type="EMBL" id="FOLQ01000005">
    <property type="protein sequence ID" value="SFD47885.1"/>
    <property type="molecule type" value="Genomic_DNA"/>
</dbReference>
<evidence type="ECO:0000313" key="2">
    <source>
        <dbReference type="Proteomes" id="UP000198598"/>
    </source>
</evidence>
<organism evidence="1 2">
    <name type="scientific">Spirosoma endophyticum</name>
    <dbReference type="NCBI Taxonomy" id="662367"/>
    <lineage>
        <taxon>Bacteria</taxon>
        <taxon>Pseudomonadati</taxon>
        <taxon>Bacteroidota</taxon>
        <taxon>Cytophagia</taxon>
        <taxon>Cytophagales</taxon>
        <taxon>Cytophagaceae</taxon>
        <taxon>Spirosoma</taxon>
    </lineage>
</organism>
<keyword evidence="2" id="KW-1185">Reference proteome</keyword>
<accession>A0A1I1SN17</accession>
<protein>
    <submittedName>
        <fullName evidence="1">Uncharacterized protein</fullName>
    </submittedName>
</protein>
<dbReference type="Proteomes" id="UP000198598">
    <property type="component" value="Unassembled WGS sequence"/>
</dbReference>
<dbReference type="AlphaFoldDB" id="A0A1I1SN17"/>
<dbReference type="RefSeq" id="WP_093827576.1">
    <property type="nucleotide sequence ID" value="NZ_FOLQ01000005.1"/>
</dbReference>
<name>A0A1I1SN17_9BACT</name>
<proteinExistence type="predicted"/>
<evidence type="ECO:0000313" key="1">
    <source>
        <dbReference type="EMBL" id="SFD47885.1"/>
    </source>
</evidence>
<sequence>MTNRPDKAVDHDAYPNAGIGVGDASLFCTTTHVTYDQPEPPESSSIFTETEPMESVLSRFCLRPVLPQTPLHSGFFVGAECTTFSTA</sequence>